<evidence type="ECO:0000256" key="2">
    <source>
        <dbReference type="ARBA" id="ARBA00022670"/>
    </source>
</evidence>
<dbReference type="SUPFAM" id="SSF111283">
    <property type="entry name" value="Putative modulator of DNA gyrase, PmbA/TldD"/>
    <property type="match status" value="1"/>
</dbReference>
<dbReference type="PANTHER" id="PTHR30624:SF0">
    <property type="entry name" value="METALLOPROTEASE SLR0863"/>
    <property type="match status" value="1"/>
</dbReference>
<gene>
    <name evidence="8" type="ORF">B5M47_03740</name>
</gene>
<keyword evidence="3" id="KW-0378">Hydrolase</keyword>
<keyword evidence="4" id="KW-0482">Metalloprotease</keyword>
<feature type="domain" description="Metalloprotease TldD/E N-terminal" evidence="5">
    <location>
        <begin position="20"/>
        <end position="81"/>
    </location>
</feature>
<dbReference type="Pfam" id="PF01523">
    <property type="entry name" value="PmbA_TldD_1st"/>
    <property type="match status" value="1"/>
</dbReference>
<evidence type="ECO:0000259" key="5">
    <source>
        <dbReference type="Pfam" id="PF01523"/>
    </source>
</evidence>
<dbReference type="AlphaFoldDB" id="A0A1W9NYE2"/>
<dbReference type="InterPro" id="IPR036059">
    <property type="entry name" value="TldD/PmbA_sf"/>
</dbReference>
<evidence type="ECO:0000256" key="3">
    <source>
        <dbReference type="ARBA" id="ARBA00022801"/>
    </source>
</evidence>
<evidence type="ECO:0000313" key="8">
    <source>
        <dbReference type="EMBL" id="OQX50533.1"/>
    </source>
</evidence>
<dbReference type="InterPro" id="IPR035068">
    <property type="entry name" value="TldD/PmbA_N"/>
</dbReference>
<name>A0A1W9NYE2_UNCC3</name>
<evidence type="ECO:0000259" key="6">
    <source>
        <dbReference type="Pfam" id="PF19289"/>
    </source>
</evidence>
<proteinExistence type="inferred from homology"/>
<evidence type="ECO:0000256" key="1">
    <source>
        <dbReference type="ARBA" id="ARBA00005836"/>
    </source>
</evidence>
<evidence type="ECO:0000313" key="9">
    <source>
        <dbReference type="Proteomes" id="UP000192520"/>
    </source>
</evidence>
<evidence type="ECO:0000256" key="4">
    <source>
        <dbReference type="ARBA" id="ARBA00023049"/>
    </source>
</evidence>
<dbReference type="InterPro" id="IPR045570">
    <property type="entry name" value="Metalloprtase-TldD/E_cen_dom"/>
</dbReference>
<reference evidence="9" key="1">
    <citation type="submission" date="2017-03" db="EMBL/GenBank/DDBJ databases">
        <title>Novel pathways for hydrocarbon cycling and metabolic interdependencies in hydrothermal sediment communities.</title>
        <authorList>
            <person name="Dombrowski N."/>
            <person name="Seitz K."/>
            <person name="Teske A."/>
            <person name="Baker B."/>
        </authorList>
    </citation>
    <scope>NUCLEOTIDE SEQUENCE [LARGE SCALE GENOMIC DNA]</scope>
</reference>
<accession>A0A1W9NYE2</accession>
<keyword evidence="2" id="KW-0645">Protease</keyword>
<dbReference type="Proteomes" id="UP000192520">
    <property type="component" value="Unassembled WGS sequence"/>
</dbReference>
<dbReference type="GO" id="GO:0005829">
    <property type="term" value="C:cytosol"/>
    <property type="evidence" value="ECO:0007669"/>
    <property type="project" value="TreeGrafter"/>
</dbReference>
<dbReference type="InterPro" id="IPR045569">
    <property type="entry name" value="Metalloprtase-TldD/E_C"/>
</dbReference>
<dbReference type="PIRSF" id="PIRSF004919">
    <property type="entry name" value="TldD"/>
    <property type="match status" value="1"/>
</dbReference>
<dbReference type="PANTHER" id="PTHR30624">
    <property type="entry name" value="UNCHARACTERIZED PROTEIN TLDD AND PMBA"/>
    <property type="match status" value="1"/>
</dbReference>
<feature type="domain" description="Metalloprotease TldD/E C-terminal" evidence="6">
    <location>
        <begin position="221"/>
        <end position="454"/>
    </location>
</feature>
<dbReference type="GO" id="GO:0006508">
    <property type="term" value="P:proteolysis"/>
    <property type="evidence" value="ECO:0007669"/>
    <property type="project" value="UniProtKB-KW"/>
</dbReference>
<comment type="similarity">
    <text evidence="1">Belongs to the peptidase U62 family.</text>
</comment>
<protein>
    <recommendedName>
        <fullName evidence="10">Peptidase C69</fullName>
    </recommendedName>
</protein>
<feature type="domain" description="Metalloprotease TldD/E central" evidence="7">
    <location>
        <begin position="108"/>
        <end position="193"/>
    </location>
</feature>
<dbReference type="InterPro" id="IPR002510">
    <property type="entry name" value="Metalloprtase-TldD/E_N"/>
</dbReference>
<dbReference type="InterPro" id="IPR051463">
    <property type="entry name" value="Peptidase_U62_metallo"/>
</dbReference>
<dbReference type="STRING" id="1968527.B5M47_03740"/>
<dbReference type="EMBL" id="MZGJ01000031">
    <property type="protein sequence ID" value="OQX50533.1"/>
    <property type="molecule type" value="Genomic_DNA"/>
</dbReference>
<organism evidence="8 9">
    <name type="scientific">candidate division CPR3 bacterium 4484_211</name>
    <dbReference type="NCBI Taxonomy" id="1968527"/>
    <lineage>
        <taxon>Bacteria</taxon>
        <taxon>Bacteria division CPR3</taxon>
    </lineage>
</organism>
<dbReference type="Gene3D" id="3.30.2290.10">
    <property type="entry name" value="PmbA/TldD superfamily"/>
    <property type="match status" value="1"/>
</dbReference>
<comment type="caution">
    <text evidence="8">The sequence shown here is derived from an EMBL/GenBank/DDBJ whole genome shotgun (WGS) entry which is preliminary data.</text>
</comment>
<evidence type="ECO:0008006" key="10">
    <source>
        <dbReference type="Google" id="ProtNLM"/>
    </source>
</evidence>
<evidence type="ECO:0000259" key="7">
    <source>
        <dbReference type="Pfam" id="PF19290"/>
    </source>
</evidence>
<dbReference type="Pfam" id="PF19289">
    <property type="entry name" value="PmbA_TldD_3rd"/>
    <property type="match status" value="1"/>
</dbReference>
<dbReference type="Pfam" id="PF19290">
    <property type="entry name" value="PmbA_TldD_2nd"/>
    <property type="match status" value="1"/>
</dbReference>
<sequence length="455" mass="50492">MLNQLSDAINKYKKRVDYLEVRAEESEGTGIKFRGKEMESVSQPSSRGGCVRALYKGGWGFVSFNDLDKLADKIEEAVSQARLVGRGKSRLAQVEPVEDEIRMIFRNDPRKISLKEKVDQMRDYHDQIWAVSPLVSDASVVYSDSFSRVYFASSEGTKIVQEFSGITAGFSVVARKNGLLQSNAAAVFDKSDYSVVRTLGARITQRVKLAVDLLEAEQVKSGQYTVVLNPVMAGNFIHEAFGHLSEADSVYENKKLRQIMRLGRRLGADGLNVVDDPTLEDGWGSYNYDDEGVRPQKTYLIREGILSGRMHSRETAGKMGEAPTGNARAAGFRFRPLVRMSNTFIEAGKVGFDEMLKDIKLGIYACNFWGGQTNQEMFTFTPGWAYMIRNGQLAELVRDVKLTGNVFETLGNIEMIGDDLGLRMEPGKCGKGGQYLRVDAGAPHVRIKNATVAGK</sequence>
<dbReference type="InterPro" id="IPR025502">
    <property type="entry name" value="TldD"/>
</dbReference>
<dbReference type="GO" id="GO:0008237">
    <property type="term" value="F:metallopeptidase activity"/>
    <property type="evidence" value="ECO:0007669"/>
    <property type="project" value="UniProtKB-KW"/>
</dbReference>